<keyword evidence="6 13" id="KW-1133">Transmembrane helix</keyword>
<comment type="subcellular location">
    <subcellularLocation>
        <location evidence="1">Membrane</location>
        <topology evidence="1">Multi-pass membrane protein</topology>
    </subcellularLocation>
</comment>
<protein>
    <submittedName>
        <fullName evidence="14">AAEL010534-PA</fullName>
    </submittedName>
</protein>
<dbReference type="HOGENOM" id="CLU_024950_2_1_1"/>
<evidence type="ECO:0000313" key="15">
    <source>
        <dbReference type="Proteomes" id="UP000682892"/>
    </source>
</evidence>
<keyword evidence="8 12" id="KW-0406">Ion transport</keyword>
<dbReference type="AlphaFoldDB" id="Q16SP6"/>
<evidence type="ECO:0000256" key="13">
    <source>
        <dbReference type="SAM" id="Phobius"/>
    </source>
</evidence>
<dbReference type="Gene3D" id="1.10.287.820">
    <property type="entry name" value="Acid-sensing ion channel domain"/>
    <property type="match status" value="1"/>
</dbReference>
<dbReference type="GO" id="GO:0015280">
    <property type="term" value="F:ligand-gated sodium channel activity"/>
    <property type="evidence" value="ECO:0007669"/>
    <property type="project" value="TreeGrafter"/>
</dbReference>
<accession>Q16SP6</accession>
<evidence type="ECO:0000256" key="8">
    <source>
        <dbReference type="ARBA" id="ARBA00023065"/>
    </source>
</evidence>
<evidence type="ECO:0000256" key="3">
    <source>
        <dbReference type="ARBA" id="ARBA00022448"/>
    </source>
</evidence>
<keyword evidence="9 13" id="KW-0472">Membrane</keyword>
<comment type="similarity">
    <text evidence="2 12">Belongs to the amiloride-sensitive sodium channel (TC 1.A.6) family.</text>
</comment>
<keyword evidence="4 12" id="KW-0894">Sodium channel</keyword>
<dbReference type="Gene3D" id="1.10.287.770">
    <property type="entry name" value="YojJ-like"/>
    <property type="match status" value="1"/>
</dbReference>
<evidence type="ECO:0000256" key="9">
    <source>
        <dbReference type="ARBA" id="ARBA00023136"/>
    </source>
</evidence>
<dbReference type="VEuPathDB" id="VectorBase:AAEL022016"/>
<organism evidence="14 15">
    <name type="scientific">Aedes aegypti</name>
    <name type="common">Yellowfever mosquito</name>
    <name type="synonym">Culex aegypti</name>
    <dbReference type="NCBI Taxonomy" id="7159"/>
    <lineage>
        <taxon>Eukaryota</taxon>
        <taxon>Metazoa</taxon>
        <taxon>Ecdysozoa</taxon>
        <taxon>Arthropoda</taxon>
        <taxon>Hexapoda</taxon>
        <taxon>Insecta</taxon>
        <taxon>Pterygota</taxon>
        <taxon>Neoptera</taxon>
        <taxon>Endopterygota</taxon>
        <taxon>Diptera</taxon>
        <taxon>Nematocera</taxon>
        <taxon>Culicoidea</taxon>
        <taxon>Culicidae</taxon>
        <taxon>Culicinae</taxon>
        <taxon>Aedini</taxon>
        <taxon>Aedes</taxon>
        <taxon>Stegomyia</taxon>
    </lineage>
</organism>
<dbReference type="PANTHER" id="PTHR11690:SF179">
    <property type="entry name" value="PICKPOCKET 10"/>
    <property type="match status" value="1"/>
</dbReference>
<keyword evidence="5 12" id="KW-0812">Transmembrane</keyword>
<dbReference type="PANTHER" id="PTHR11690">
    <property type="entry name" value="AMILORIDE-SENSITIVE SODIUM CHANNEL-RELATED"/>
    <property type="match status" value="1"/>
</dbReference>
<keyword evidence="10 12" id="KW-0739">Sodium transport</keyword>
<name>Q16SP6_AEDAE</name>
<evidence type="ECO:0000256" key="12">
    <source>
        <dbReference type="RuleBase" id="RU000679"/>
    </source>
</evidence>
<feature type="transmembrane region" description="Helical" evidence="13">
    <location>
        <begin position="59"/>
        <end position="77"/>
    </location>
</feature>
<proteinExistence type="inferred from homology"/>
<evidence type="ECO:0000256" key="11">
    <source>
        <dbReference type="ARBA" id="ARBA00023303"/>
    </source>
</evidence>
<dbReference type="PhylomeDB" id="Q16SP6"/>
<dbReference type="eggNOG" id="KOG4294">
    <property type="taxonomic scope" value="Eukaryota"/>
</dbReference>
<reference evidence="14" key="2">
    <citation type="journal article" date="2007" name="Science">
        <title>Genome sequence of Aedes aegypti, a major arbovirus vector.</title>
        <authorList>
            <person name="Nene V."/>
            <person name="Wortman J.R."/>
            <person name="Lawson D."/>
            <person name="Haas B."/>
            <person name="Kodira C."/>
            <person name="Tu Z.J."/>
            <person name="Loftus B."/>
            <person name="Xi Z."/>
            <person name="Megy K."/>
            <person name="Grabherr M."/>
            <person name="Ren Q."/>
            <person name="Zdobnov E.M."/>
            <person name="Lobo N.F."/>
            <person name="Campbell K.S."/>
            <person name="Brown S.E."/>
            <person name="Bonaldo M.F."/>
            <person name="Zhu J."/>
            <person name="Sinkins S.P."/>
            <person name="Hogenkamp D.G."/>
            <person name="Amedeo P."/>
            <person name="Arensburger P."/>
            <person name="Atkinson P.W."/>
            <person name="Bidwell S."/>
            <person name="Biedler J."/>
            <person name="Birney E."/>
            <person name="Bruggner R.V."/>
            <person name="Costas J."/>
            <person name="Coy M.R."/>
            <person name="Crabtree J."/>
            <person name="Crawford M."/>
            <person name="Debruyn B."/>
            <person name="Decaprio D."/>
            <person name="Eiglmeier K."/>
            <person name="Eisenstadt E."/>
            <person name="El-Dorry H."/>
            <person name="Gelbart W.M."/>
            <person name="Gomes S.L."/>
            <person name="Hammond M."/>
            <person name="Hannick L.I."/>
            <person name="Hogan J.R."/>
            <person name="Holmes M.H."/>
            <person name="Jaffe D."/>
            <person name="Johnston J.S."/>
            <person name="Kennedy R.C."/>
            <person name="Koo H."/>
            <person name="Kravitz S."/>
            <person name="Kriventseva E.V."/>
            <person name="Kulp D."/>
            <person name="Labutti K."/>
            <person name="Lee E."/>
            <person name="Li S."/>
            <person name="Lovin D.D."/>
            <person name="Mao C."/>
            <person name="Mauceli E."/>
            <person name="Menck C.F."/>
            <person name="Miller J.R."/>
            <person name="Montgomery P."/>
            <person name="Mori A."/>
            <person name="Nascimento A.L."/>
            <person name="Naveira H.F."/>
            <person name="Nusbaum C."/>
            <person name="O'leary S."/>
            <person name="Orvis J."/>
            <person name="Pertea M."/>
            <person name="Quesneville H."/>
            <person name="Reidenbach K.R."/>
            <person name="Rogers Y.H."/>
            <person name="Roth C.W."/>
            <person name="Schneider J.R."/>
            <person name="Schatz M."/>
            <person name="Shumway M."/>
            <person name="Stanke M."/>
            <person name="Stinson E.O."/>
            <person name="Tubio J.M."/>
            <person name="Vanzee J.P."/>
            <person name="Verjovski-Almeida S."/>
            <person name="Werner D."/>
            <person name="White O."/>
            <person name="Wyder S."/>
            <person name="Zeng Q."/>
            <person name="Zhao Q."/>
            <person name="Zhao Y."/>
            <person name="Hill C.A."/>
            <person name="Raikhel A.S."/>
            <person name="Soares M.B."/>
            <person name="Knudson D.L."/>
            <person name="Lee N.H."/>
            <person name="Galagan J."/>
            <person name="Salzberg S.L."/>
            <person name="Paulsen I.T."/>
            <person name="Dimopoulos G."/>
            <person name="Collins F.H."/>
            <person name="Birren B."/>
            <person name="Fraser-Liggett C.M."/>
            <person name="Severson D.W."/>
        </authorList>
    </citation>
    <scope>NUCLEOTIDE SEQUENCE [LARGE SCALE GENOMIC DNA]</scope>
    <source>
        <strain evidence="14">Liverpool</strain>
    </source>
</reference>
<dbReference type="InterPro" id="IPR001873">
    <property type="entry name" value="ENaC"/>
</dbReference>
<evidence type="ECO:0000256" key="4">
    <source>
        <dbReference type="ARBA" id="ARBA00022461"/>
    </source>
</evidence>
<evidence type="ECO:0000313" key="14">
    <source>
        <dbReference type="EMBL" id="EAT37473.1"/>
    </source>
</evidence>
<reference evidence="14" key="1">
    <citation type="submission" date="2005-10" db="EMBL/GenBank/DDBJ databases">
        <authorList>
            <person name="Loftus B.J."/>
            <person name="Nene V.M."/>
            <person name="Hannick L.I."/>
            <person name="Bidwell S."/>
            <person name="Haas B."/>
            <person name="Amedeo P."/>
            <person name="Orvis J."/>
            <person name="Wortman J.R."/>
            <person name="White O.R."/>
            <person name="Salzberg S."/>
            <person name="Shumway M."/>
            <person name="Koo H."/>
            <person name="Zhao Y."/>
            <person name="Holmes M."/>
            <person name="Miller J."/>
            <person name="Schatz M."/>
            <person name="Pop M."/>
            <person name="Pai G."/>
            <person name="Utterback T."/>
            <person name="Rogers Y.-H."/>
            <person name="Kravitz S."/>
            <person name="Fraser C.M."/>
        </authorList>
    </citation>
    <scope>NUCLEOTIDE SEQUENCE</scope>
    <source>
        <strain evidence="14">Liverpool</strain>
    </source>
</reference>
<dbReference type="PaxDb" id="7159-AAEL010534-PA"/>
<evidence type="ECO:0000256" key="7">
    <source>
        <dbReference type="ARBA" id="ARBA00023053"/>
    </source>
</evidence>
<evidence type="ECO:0000256" key="5">
    <source>
        <dbReference type="ARBA" id="ARBA00022692"/>
    </source>
</evidence>
<evidence type="ECO:0000256" key="10">
    <source>
        <dbReference type="ARBA" id="ARBA00023201"/>
    </source>
</evidence>
<evidence type="ECO:0000256" key="2">
    <source>
        <dbReference type="ARBA" id="ARBA00007193"/>
    </source>
</evidence>
<dbReference type="Pfam" id="PF00858">
    <property type="entry name" value="ASC"/>
    <property type="match status" value="1"/>
</dbReference>
<dbReference type="EMBL" id="CH477670">
    <property type="protein sequence ID" value="EAT37473.1"/>
    <property type="molecule type" value="Genomic_DNA"/>
</dbReference>
<keyword evidence="3 12" id="KW-0813">Transport</keyword>
<evidence type="ECO:0000256" key="1">
    <source>
        <dbReference type="ARBA" id="ARBA00004141"/>
    </source>
</evidence>
<reference evidence="14" key="3">
    <citation type="submission" date="2012-09" db="EMBL/GenBank/DDBJ databases">
        <authorList>
            <consortium name="VectorBase"/>
        </authorList>
    </citation>
    <scope>NUCLEOTIDE SEQUENCE</scope>
    <source>
        <strain evidence="14">Liverpool</strain>
    </source>
</reference>
<keyword evidence="11 12" id="KW-0407">Ion channel</keyword>
<keyword evidence="7" id="KW-0915">Sodium</keyword>
<sequence length="495" mass="57407">MDDQTVNKKSSINKPINQPSRIRGILRPVEIFFDVFFSHGALHGITYLGKALLHLVEKVLWIVLIVISLYFCVTLSLESWERFLTKSTVVAIEKDHYYWNISLPSLTICPMERIDRELFDQFAARSFMLDDEKIEMFEFIESLANSTYMNFENIKGTANVDRILSMLRIAPKDYMILIANLTQDLTRRDDHELRVRSQNNLEYIRSDQTLTEYGICYTTNSFIARNLTTSQLLKGHPPDENEFYRNQKLHDVRYGNLFDGDVTYSFIGFNGAISVFYHSPYDTINIARYLPYSMEAYEFEAYSIESVTSEDFREHTTVSQRGCRFFPESNLTHFNIYTKGICLQECRLKIAFENCGCIPHFYPNNVKPPKPVCHYRTLKLCFPPLKELFLEFRGGPNHDSINCYCEQNCVDSKVIIERTQVLIGTRKLLGSNGGLVLMKKYPLIRFSRQVLFTFTDLLVSIGGTAGLFLGFSVLGVVEIVYFFTLRLVWYCLGHR</sequence>
<evidence type="ECO:0000256" key="6">
    <source>
        <dbReference type="ARBA" id="ARBA00022989"/>
    </source>
</evidence>
<gene>
    <name evidence="14" type="ORF">AaeL_AAEL010534</name>
</gene>
<dbReference type="GO" id="GO:0005886">
    <property type="term" value="C:plasma membrane"/>
    <property type="evidence" value="ECO:0007669"/>
    <property type="project" value="TreeGrafter"/>
</dbReference>
<dbReference type="OMA" id="LTHYPFY"/>
<dbReference type="Proteomes" id="UP000682892">
    <property type="component" value="Chromosome 1"/>
</dbReference>